<proteinExistence type="predicted"/>
<organism evidence="1">
    <name type="scientific">bioreactor metagenome</name>
    <dbReference type="NCBI Taxonomy" id="1076179"/>
    <lineage>
        <taxon>unclassified sequences</taxon>
        <taxon>metagenomes</taxon>
        <taxon>ecological metagenomes</taxon>
    </lineage>
</organism>
<dbReference type="Gene3D" id="3.40.50.11900">
    <property type="match status" value="1"/>
</dbReference>
<dbReference type="Pfam" id="PF06050">
    <property type="entry name" value="HGD-D"/>
    <property type="match status" value="1"/>
</dbReference>
<dbReference type="InterPro" id="IPR051805">
    <property type="entry name" value="Dehydratase_Activator_Redct"/>
</dbReference>
<dbReference type="PANTHER" id="PTHR32329">
    <property type="entry name" value="BIFUNCTIONAL PROTEIN [INCLUDES 2-HYDROXYACYL-COA DEHYDRATASE (N-TER) AND ITS ACTIVATOR DOMAIN (C_TERM)-RELATED"/>
    <property type="match status" value="1"/>
</dbReference>
<dbReference type="EMBL" id="VSSQ01103557">
    <property type="protein sequence ID" value="MPN44431.1"/>
    <property type="molecule type" value="Genomic_DNA"/>
</dbReference>
<reference evidence="1" key="1">
    <citation type="submission" date="2019-08" db="EMBL/GenBank/DDBJ databases">
        <authorList>
            <person name="Kucharzyk K."/>
            <person name="Murdoch R.W."/>
            <person name="Higgins S."/>
            <person name="Loffler F."/>
        </authorList>
    </citation>
    <scope>NUCLEOTIDE SEQUENCE</scope>
</reference>
<gene>
    <name evidence="1" type="ORF">SDC9_191996</name>
</gene>
<accession>A0A645HZF3</accession>
<comment type="caution">
    <text evidence="1">The sequence shown here is derived from an EMBL/GenBank/DDBJ whole genome shotgun (WGS) entry which is preliminary data.</text>
</comment>
<dbReference type="PANTHER" id="PTHR32329:SF2">
    <property type="entry name" value="BIFUNCTIONAL PROTEIN [INCLUDES 2-HYDROXYACYL-COA DEHYDRATASE (N-TER) AND ITS ACTIVATOR DOMAIN (C_TERM)"/>
    <property type="match status" value="1"/>
</dbReference>
<protein>
    <submittedName>
        <fullName evidence="1">Uncharacterized protein</fullName>
    </submittedName>
</protein>
<sequence length="104" mass="11574">MSNIGHMVDFAQKGFDGIIHLMPFSCLPELVTRSVIPVFCEDYDIPVLSISLDEQMGAANNQTRLEAFVDLIKSKKENRQPTIKGIDCGKRVPKIGVELAEVKQ</sequence>
<evidence type="ECO:0000313" key="1">
    <source>
        <dbReference type="EMBL" id="MPN44431.1"/>
    </source>
</evidence>
<name>A0A645HZF3_9ZZZZ</name>
<dbReference type="InterPro" id="IPR010327">
    <property type="entry name" value="FldB/FldC_alpha/beta"/>
</dbReference>
<dbReference type="AlphaFoldDB" id="A0A645HZF3"/>